<keyword evidence="6 7" id="KW-0998">Cell outer membrane</keyword>
<dbReference type="PANTHER" id="PTHR40980:SF4">
    <property type="entry name" value="TONB-DEPENDENT RECEPTOR-LIKE BETA-BARREL DOMAIN-CONTAINING PROTEIN"/>
    <property type="match status" value="1"/>
</dbReference>
<keyword evidence="4 7" id="KW-0812">Transmembrane</keyword>
<dbReference type="Proteomes" id="UP000249375">
    <property type="component" value="Chromosome"/>
</dbReference>
<gene>
    <name evidence="12" type="ORF">C7Y71_005705</name>
</gene>
<dbReference type="InterPro" id="IPR039426">
    <property type="entry name" value="TonB-dep_rcpt-like"/>
</dbReference>
<dbReference type="InterPro" id="IPR012910">
    <property type="entry name" value="Plug_dom"/>
</dbReference>
<dbReference type="Pfam" id="PF07715">
    <property type="entry name" value="Plug"/>
    <property type="match status" value="1"/>
</dbReference>
<evidence type="ECO:0000256" key="5">
    <source>
        <dbReference type="ARBA" id="ARBA00023136"/>
    </source>
</evidence>
<evidence type="ECO:0000256" key="2">
    <source>
        <dbReference type="ARBA" id="ARBA00022448"/>
    </source>
</evidence>
<dbReference type="AlphaFoldDB" id="A0A5P8E9L6"/>
<keyword evidence="2 7" id="KW-0813">Transport</keyword>
<accession>A0A5P8E9L6</accession>
<dbReference type="Gene3D" id="2.170.130.10">
    <property type="entry name" value="TonB-dependent receptor, plug domain"/>
    <property type="match status" value="1"/>
</dbReference>
<protein>
    <submittedName>
        <fullName evidence="12">TonB-dependent receptor</fullName>
    </submittedName>
</protein>
<keyword evidence="3 7" id="KW-1134">Transmembrane beta strand</keyword>
<proteinExistence type="inferred from homology"/>
<keyword evidence="12" id="KW-0675">Receptor</keyword>
<dbReference type="Gene3D" id="2.60.40.1120">
    <property type="entry name" value="Carboxypeptidase-like, regulatory domain"/>
    <property type="match status" value="1"/>
</dbReference>
<dbReference type="Gene3D" id="2.40.170.20">
    <property type="entry name" value="TonB-dependent receptor, beta-barrel domain"/>
    <property type="match status" value="1"/>
</dbReference>
<feature type="domain" description="Outer membrane protein beta-barrel" evidence="11">
    <location>
        <begin position="371"/>
        <end position="795"/>
    </location>
</feature>
<dbReference type="PROSITE" id="PS52016">
    <property type="entry name" value="TONB_DEPENDENT_REC_3"/>
    <property type="match status" value="1"/>
</dbReference>
<feature type="signal peptide" evidence="9">
    <location>
        <begin position="1"/>
        <end position="19"/>
    </location>
</feature>
<evidence type="ECO:0000256" key="6">
    <source>
        <dbReference type="ARBA" id="ARBA00023237"/>
    </source>
</evidence>
<dbReference type="InterPro" id="IPR008969">
    <property type="entry name" value="CarboxyPept-like_regulatory"/>
</dbReference>
<dbReference type="PANTHER" id="PTHR40980">
    <property type="entry name" value="PLUG DOMAIN-CONTAINING PROTEIN"/>
    <property type="match status" value="1"/>
</dbReference>
<dbReference type="OrthoDB" id="910296at2"/>
<comment type="similarity">
    <text evidence="7">Belongs to the TonB-dependent receptor family.</text>
</comment>
<sequence>MNRIIFTLFAAMLSVIAIAQGSVRGNVYDETTHEPLSFSNVQIMQDNKAIKTSTTDVEGAFAITNIPFGKYNIKVSHLGYSSESWQVVLDSVHHAVKFDTLTFVKTSEGTAVVTAQRSTMRLEVDRKSYNVDQTIANTGATADEVLENIPSVEVDQDGNISLRGNSSVEVWINGRASGLTSENRYEILQQLPAESIERVEVIDNPSAKFSAEGSAGIINIVLKKNRKAGYYGSVQVGGNTNGGANASGNINYSSSKFDAYLNLGYRHRHNNRGGSYSRQTYTDEDIFQNYDGKNQSRGNNLFTRAGITYHATPKDDITLAGMMMQGGHNRVNSTLYRYGTLSTGIENSNMFRRTATDGNMQMYHGELVYQHNFSETHFLSASAEYNRWMMNDEAVYQDSTTYADGITPSEYSYQLRPNLIRNRSMEFKLDYENQITDNFKLQTGYDARLSHENTPQSMEADYTDWNGAHLVMDENFFNRFIYSLDVHALYATASLQFGKLGVMAGLRGEYWKVNTESYNYEQETDRTKRNPAFKKDFFQLFPSVFLNYQLSKADQIQLNYSRRLRRPFGGQLNNFKNTRDASIIDMGNPHLEPEYSNALSLNYLRIWELHSLSVSAYYRPTTNVMQRIQYRNNTDGLMYQTNENVSKSVSTGLEIVAKNKLFKILDLTTTANFYYFKMHGYNFLVEDQIVSGKGNENFCWNLRSMGSFTLPANFTLQLTADYRSRQSTAQGFRRSNFSFDAGLRKTFLNRKFTVALNCRDLFDTRKFRNVTVTDQFTRDQKFWRGGRNVNLTLTWNFGNMKQKPKKRQAQQQDDMDMNGGYDNGSEME</sequence>
<evidence type="ECO:0000256" key="8">
    <source>
        <dbReference type="SAM" id="MobiDB-lite"/>
    </source>
</evidence>
<evidence type="ECO:0000259" key="11">
    <source>
        <dbReference type="Pfam" id="PF14905"/>
    </source>
</evidence>
<keyword evidence="5 7" id="KW-0472">Membrane</keyword>
<keyword evidence="13" id="KW-1185">Reference proteome</keyword>
<evidence type="ECO:0000256" key="4">
    <source>
        <dbReference type="ARBA" id="ARBA00022692"/>
    </source>
</evidence>
<comment type="subcellular location">
    <subcellularLocation>
        <location evidence="1 7">Cell outer membrane</location>
        <topology evidence="1 7">Multi-pass membrane protein</topology>
    </subcellularLocation>
</comment>
<dbReference type="GO" id="GO:0009279">
    <property type="term" value="C:cell outer membrane"/>
    <property type="evidence" value="ECO:0007669"/>
    <property type="project" value="UniProtKB-SubCell"/>
</dbReference>
<dbReference type="RefSeq" id="WP_111897450.1">
    <property type="nucleotide sequence ID" value="NZ_CP033459.1"/>
</dbReference>
<feature type="region of interest" description="Disordered" evidence="8">
    <location>
        <begin position="800"/>
        <end position="828"/>
    </location>
</feature>
<evidence type="ECO:0000256" key="3">
    <source>
        <dbReference type="ARBA" id="ARBA00022452"/>
    </source>
</evidence>
<organism evidence="12 13">
    <name type="scientific">Pseudoprevotella muciniphila</name>
    <dbReference type="NCBI Taxonomy" id="2133944"/>
    <lineage>
        <taxon>Bacteria</taxon>
        <taxon>Pseudomonadati</taxon>
        <taxon>Bacteroidota</taxon>
        <taxon>Bacteroidia</taxon>
        <taxon>Bacteroidales</taxon>
        <taxon>Prevotellaceae</taxon>
        <taxon>Pseudoprevotella</taxon>
    </lineage>
</organism>
<evidence type="ECO:0000256" key="7">
    <source>
        <dbReference type="PROSITE-ProRule" id="PRU01360"/>
    </source>
</evidence>
<keyword evidence="9" id="KW-0732">Signal</keyword>
<dbReference type="InterPro" id="IPR041700">
    <property type="entry name" value="OMP_b-brl_3"/>
</dbReference>
<dbReference type="InterPro" id="IPR036942">
    <property type="entry name" value="Beta-barrel_TonB_sf"/>
</dbReference>
<dbReference type="SUPFAM" id="SSF56935">
    <property type="entry name" value="Porins"/>
    <property type="match status" value="1"/>
</dbReference>
<dbReference type="Pfam" id="PF14905">
    <property type="entry name" value="OMP_b-brl_3"/>
    <property type="match status" value="1"/>
</dbReference>
<dbReference type="KEGG" id="alq:C7Y71_005705"/>
<dbReference type="Pfam" id="PF13715">
    <property type="entry name" value="CarbopepD_reg_2"/>
    <property type="match status" value="1"/>
</dbReference>
<reference evidence="12 13" key="1">
    <citation type="submission" date="2018-11" db="EMBL/GenBank/DDBJ databases">
        <authorList>
            <person name="Na S.W."/>
            <person name="Baik M."/>
        </authorList>
    </citation>
    <scope>NUCLEOTIDE SEQUENCE [LARGE SCALE GENOMIC DNA]</scope>
    <source>
        <strain evidence="12 13">E39</strain>
    </source>
</reference>
<dbReference type="SUPFAM" id="SSF49464">
    <property type="entry name" value="Carboxypeptidase regulatory domain-like"/>
    <property type="match status" value="1"/>
</dbReference>
<evidence type="ECO:0000259" key="10">
    <source>
        <dbReference type="Pfam" id="PF07715"/>
    </source>
</evidence>
<dbReference type="InterPro" id="IPR037066">
    <property type="entry name" value="Plug_dom_sf"/>
</dbReference>
<evidence type="ECO:0000313" key="12">
    <source>
        <dbReference type="EMBL" id="QFQ13735.1"/>
    </source>
</evidence>
<evidence type="ECO:0000313" key="13">
    <source>
        <dbReference type="Proteomes" id="UP000249375"/>
    </source>
</evidence>
<evidence type="ECO:0000256" key="1">
    <source>
        <dbReference type="ARBA" id="ARBA00004571"/>
    </source>
</evidence>
<dbReference type="EMBL" id="CP033459">
    <property type="protein sequence ID" value="QFQ13735.1"/>
    <property type="molecule type" value="Genomic_DNA"/>
</dbReference>
<feature type="chain" id="PRO_5024439283" evidence="9">
    <location>
        <begin position="20"/>
        <end position="828"/>
    </location>
</feature>
<name>A0A5P8E9L6_9BACT</name>
<evidence type="ECO:0000256" key="9">
    <source>
        <dbReference type="SAM" id="SignalP"/>
    </source>
</evidence>
<feature type="domain" description="TonB-dependent receptor plug" evidence="10">
    <location>
        <begin position="134"/>
        <end position="216"/>
    </location>
</feature>